<reference evidence="3" key="1">
    <citation type="submission" date="2012-09" db="EMBL/GenBank/DDBJ databases">
        <title>Genome sequencing and comparative transcriptomics of race 1 and race 4 of banana pathogen: Fusarium oxysporum f. sp. cubense.</title>
        <authorList>
            <person name="Fang X."/>
            <person name="Huang J."/>
        </authorList>
    </citation>
    <scope>NUCLEOTIDE SEQUENCE [LARGE SCALE GENOMIC DNA]</scope>
    <source>
        <strain evidence="3">race 1</strain>
    </source>
</reference>
<sequence>TMTANQIVAMRGKFKRASTPKVRTGCITCNDIVEMHELVAMDMDWGSGSDSDSDTDIEEPDPPLRAPKGIPQMIEVLARKTGKTSTRLEGLYP</sequence>
<accession>N4U984</accession>
<name>N4U984_FUSC1</name>
<dbReference type="HOGENOM" id="CLU_2405311_0_0_1"/>
<reference evidence="3" key="2">
    <citation type="journal article" date="2014" name="PLoS ONE">
        <title>Genome and Transcriptome Analysis of the Fungal Pathogen Fusarium oxysporum f. sp. cubense Causing Banana Vascular Wilt Disease.</title>
        <authorList>
            <person name="Guo L."/>
            <person name="Han L."/>
            <person name="Yang L."/>
            <person name="Zeng H."/>
            <person name="Fan D."/>
            <person name="Zhu Y."/>
            <person name="Feng Y."/>
            <person name="Wang G."/>
            <person name="Peng C."/>
            <person name="Jiang X."/>
            <person name="Zhou D."/>
            <person name="Ni P."/>
            <person name="Liang C."/>
            <person name="Liu L."/>
            <person name="Wang J."/>
            <person name="Mao C."/>
            <person name="Fang X."/>
            <person name="Peng M."/>
            <person name="Huang J."/>
        </authorList>
    </citation>
    <scope>NUCLEOTIDE SEQUENCE [LARGE SCALE GENOMIC DNA]</scope>
    <source>
        <strain evidence="3">race 1</strain>
    </source>
</reference>
<dbReference type="EMBL" id="KB730299">
    <property type="protein sequence ID" value="ENH67962.1"/>
    <property type="molecule type" value="Genomic_DNA"/>
</dbReference>
<evidence type="ECO:0000313" key="3">
    <source>
        <dbReference type="Proteomes" id="UP000016928"/>
    </source>
</evidence>
<feature type="non-terminal residue" evidence="2">
    <location>
        <position position="1"/>
    </location>
</feature>
<organism evidence="2 3">
    <name type="scientific">Fusarium oxysporum f. sp. cubense (strain race 1)</name>
    <name type="common">Panama disease fungus</name>
    <dbReference type="NCBI Taxonomy" id="1229664"/>
    <lineage>
        <taxon>Eukaryota</taxon>
        <taxon>Fungi</taxon>
        <taxon>Dikarya</taxon>
        <taxon>Ascomycota</taxon>
        <taxon>Pezizomycotina</taxon>
        <taxon>Sordariomycetes</taxon>
        <taxon>Hypocreomycetidae</taxon>
        <taxon>Hypocreales</taxon>
        <taxon>Nectriaceae</taxon>
        <taxon>Fusarium</taxon>
        <taxon>Fusarium oxysporum species complex</taxon>
    </lineage>
</organism>
<dbReference type="Proteomes" id="UP000016928">
    <property type="component" value="Unassembled WGS sequence"/>
</dbReference>
<dbReference type="VEuPathDB" id="FungiDB:FOC1_g10005390"/>
<proteinExistence type="predicted"/>
<evidence type="ECO:0000256" key="1">
    <source>
        <dbReference type="SAM" id="MobiDB-lite"/>
    </source>
</evidence>
<feature type="region of interest" description="Disordered" evidence="1">
    <location>
        <begin position="43"/>
        <end position="69"/>
    </location>
</feature>
<protein>
    <submittedName>
        <fullName evidence="2">Uncharacterized protein</fullName>
    </submittedName>
</protein>
<evidence type="ECO:0000313" key="2">
    <source>
        <dbReference type="EMBL" id="ENH67962.1"/>
    </source>
</evidence>
<feature type="compositionally biased region" description="Acidic residues" evidence="1">
    <location>
        <begin position="51"/>
        <end position="61"/>
    </location>
</feature>
<gene>
    <name evidence="2" type="ORF">FOC1_g10005390</name>
</gene>
<dbReference type="AlphaFoldDB" id="N4U984"/>